<dbReference type="AlphaFoldDB" id="A0A1H2ZZZ4"/>
<evidence type="ECO:0000313" key="1">
    <source>
        <dbReference type="EMBL" id="SDX22504.1"/>
    </source>
</evidence>
<accession>A0A1H2ZZZ4</accession>
<sequence>MNRLLAIGFEPAGHWTLDLEKDKLNFELNRHSAQKNVLYAFVCDGQVKYVGKSVRTLAARMAGYKTPGKTQTTNINNHRRIRELLAKDVAVEILALPDSGFLHYGQFHLNLAAALEDDIIRVIDPEWNGGVSESVVNASIRARIEPDQEQAPEPITPLVGTFSFVLQPTYYRTGFFNISVSAQEFLGADGETIELFLGNNQQPILGTINRRANANGTPRIMGGTGLRDWFSSNATVLTEICVEVLSPTAIRLKTNEG</sequence>
<dbReference type="CDD" id="cd10436">
    <property type="entry name" value="GIY-YIG_EndoII_Hpy188I_like"/>
    <property type="match status" value="1"/>
</dbReference>
<dbReference type="Proteomes" id="UP000183454">
    <property type="component" value="Unassembled WGS sequence"/>
</dbReference>
<evidence type="ECO:0000313" key="2">
    <source>
        <dbReference type="Proteomes" id="UP000183454"/>
    </source>
</evidence>
<dbReference type="Gene3D" id="3.40.1440.40">
    <property type="match status" value="1"/>
</dbReference>
<evidence type="ECO:0008006" key="3">
    <source>
        <dbReference type="Google" id="ProtNLM"/>
    </source>
</evidence>
<reference evidence="1 2" key="1">
    <citation type="submission" date="2016-10" db="EMBL/GenBank/DDBJ databases">
        <authorList>
            <person name="de Groot N.N."/>
        </authorList>
    </citation>
    <scope>NUCLEOTIDE SEQUENCE [LARGE SCALE GENOMIC DNA]</scope>
    <source>
        <strain evidence="1 2">Nm110</strain>
    </source>
</reference>
<dbReference type="EMBL" id="FNNH01000102">
    <property type="protein sequence ID" value="SDX22504.1"/>
    <property type="molecule type" value="Genomic_DNA"/>
</dbReference>
<dbReference type="InterPro" id="IPR053748">
    <property type="entry name" value="Host_DNA_Degrad_Endo"/>
</dbReference>
<name>A0A1H2ZZZ4_9PROT</name>
<dbReference type="InterPro" id="IPR044556">
    <property type="entry name" value="EndoII-like_GIY-YIG"/>
</dbReference>
<proteinExistence type="predicted"/>
<gene>
    <name evidence="1" type="ORF">SAMN05421882_11023</name>
</gene>
<protein>
    <recommendedName>
        <fullName evidence="3">GIY-YIG domain-containing protein</fullName>
    </recommendedName>
</protein>
<organism evidence="1 2">
    <name type="scientific">Nitrosomonas communis</name>
    <dbReference type="NCBI Taxonomy" id="44574"/>
    <lineage>
        <taxon>Bacteria</taxon>
        <taxon>Pseudomonadati</taxon>
        <taxon>Pseudomonadota</taxon>
        <taxon>Betaproteobacteria</taxon>
        <taxon>Nitrosomonadales</taxon>
        <taxon>Nitrosomonadaceae</taxon>
        <taxon>Nitrosomonas</taxon>
    </lineage>
</organism>
<dbReference type="RefSeq" id="WP_074668299.1">
    <property type="nucleotide sequence ID" value="NZ_FNNH01000102.1"/>
</dbReference>